<dbReference type="Proteomes" id="UP000294498">
    <property type="component" value="Unassembled WGS sequence"/>
</dbReference>
<dbReference type="CDD" id="cd07246">
    <property type="entry name" value="VOC_like"/>
    <property type="match status" value="1"/>
</dbReference>
<name>A0A4R8DQA6_9BACT</name>
<dbReference type="OrthoDB" id="9795306at2"/>
<keyword evidence="3" id="KW-1185">Reference proteome</keyword>
<proteinExistence type="predicted"/>
<evidence type="ECO:0000313" key="3">
    <source>
        <dbReference type="Proteomes" id="UP000294498"/>
    </source>
</evidence>
<dbReference type="EMBL" id="SODV01000001">
    <property type="protein sequence ID" value="TDX00322.1"/>
    <property type="molecule type" value="Genomic_DNA"/>
</dbReference>
<dbReference type="PROSITE" id="PS51819">
    <property type="entry name" value="VOC"/>
    <property type="match status" value="1"/>
</dbReference>
<evidence type="ECO:0000313" key="2">
    <source>
        <dbReference type="EMBL" id="TDX00322.1"/>
    </source>
</evidence>
<dbReference type="InterPro" id="IPR037523">
    <property type="entry name" value="VOC_core"/>
</dbReference>
<dbReference type="Pfam" id="PF00903">
    <property type="entry name" value="Glyoxalase"/>
    <property type="match status" value="1"/>
</dbReference>
<feature type="domain" description="VOC" evidence="1">
    <location>
        <begin position="1"/>
        <end position="126"/>
    </location>
</feature>
<dbReference type="Gene3D" id="3.10.180.10">
    <property type="entry name" value="2,3-Dihydroxybiphenyl 1,2-Dioxygenase, domain 1"/>
    <property type="match status" value="1"/>
</dbReference>
<accession>A0A4R8DQA6</accession>
<dbReference type="InterPro" id="IPR029068">
    <property type="entry name" value="Glyas_Bleomycin-R_OHBP_Dase"/>
</dbReference>
<organism evidence="2 3">
    <name type="scientific">Dinghuibacter silviterrae</name>
    <dbReference type="NCBI Taxonomy" id="1539049"/>
    <lineage>
        <taxon>Bacteria</taxon>
        <taxon>Pseudomonadati</taxon>
        <taxon>Bacteroidota</taxon>
        <taxon>Chitinophagia</taxon>
        <taxon>Chitinophagales</taxon>
        <taxon>Chitinophagaceae</taxon>
        <taxon>Dinghuibacter</taxon>
    </lineage>
</organism>
<protein>
    <submittedName>
        <fullName evidence="2">PhnB protein</fullName>
    </submittedName>
</protein>
<evidence type="ECO:0000259" key="1">
    <source>
        <dbReference type="PROSITE" id="PS51819"/>
    </source>
</evidence>
<dbReference type="RefSeq" id="WP_133991794.1">
    <property type="nucleotide sequence ID" value="NZ_SODV01000001.1"/>
</dbReference>
<dbReference type="AlphaFoldDB" id="A0A4R8DQA6"/>
<gene>
    <name evidence="2" type="ORF">EDB95_1343</name>
</gene>
<sequence length="127" mass="14023">MPTTFTPQLIIPSGTMNLDFYIQGLGAVELRRFSDDDGSIHVSEMSIDGTLFHFHEEAANGKTFPPGTHQGVTTIIGLMVDDVDAVMARALAAGAREVHAAKDYEYGYRQGEFEDPLGHRWLIEKVI</sequence>
<dbReference type="PANTHER" id="PTHR34109">
    <property type="entry name" value="BNAUNNG04460D PROTEIN-RELATED"/>
    <property type="match status" value="1"/>
</dbReference>
<reference evidence="2 3" key="1">
    <citation type="submission" date="2019-03" db="EMBL/GenBank/DDBJ databases">
        <title>Genomic Encyclopedia of Type Strains, Phase IV (KMG-IV): sequencing the most valuable type-strain genomes for metagenomic binning, comparative biology and taxonomic classification.</title>
        <authorList>
            <person name="Goeker M."/>
        </authorList>
    </citation>
    <scope>NUCLEOTIDE SEQUENCE [LARGE SCALE GENOMIC DNA]</scope>
    <source>
        <strain evidence="2 3">DSM 100059</strain>
    </source>
</reference>
<comment type="caution">
    <text evidence="2">The sequence shown here is derived from an EMBL/GenBank/DDBJ whole genome shotgun (WGS) entry which is preliminary data.</text>
</comment>
<dbReference type="SUPFAM" id="SSF54593">
    <property type="entry name" value="Glyoxalase/Bleomycin resistance protein/Dihydroxybiphenyl dioxygenase"/>
    <property type="match status" value="1"/>
</dbReference>
<dbReference type="PANTHER" id="PTHR34109:SF1">
    <property type="entry name" value="VOC DOMAIN-CONTAINING PROTEIN"/>
    <property type="match status" value="1"/>
</dbReference>
<dbReference type="InterPro" id="IPR004360">
    <property type="entry name" value="Glyas_Fos-R_dOase_dom"/>
</dbReference>